<reference evidence="1" key="1">
    <citation type="journal article" date="2019" name="bioRxiv">
        <title>The Genome of the Zebra Mussel, Dreissena polymorpha: A Resource for Invasive Species Research.</title>
        <authorList>
            <person name="McCartney M.A."/>
            <person name="Auch B."/>
            <person name="Kono T."/>
            <person name="Mallez S."/>
            <person name="Zhang Y."/>
            <person name="Obille A."/>
            <person name="Becker A."/>
            <person name="Abrahante J.E."/>
            <person name="Garbe J."/>
            <person name="Badalamenti J.P."/>
            <person name="Herman A."/>
            <person name="Mangelson H."/>
            <person name="Liachko I."/>
            <person name="Sullivan S."/>
            <person name="Sone E.D."/>
            <person name="Koren S."/>
            <person name="Silverstein K.A.T."/>
            <person name="Beckman K.B."/>
            <person name="Gohl D.M."/>
        </authorList>
    </citation>
    <scope>NUCLEOTIDE SEQUENCE</scope>
    <source>
        <strain evidence="1">Duluth1</strain>
        <tissue evidence="1">Whole animal</tissue>
    </source>
</reference>
<organism evidence="1 2">
    <name type="scientific">Dreissena polymorpha</name>
    <name type="common">Zebra mussel</name>
    <name type="synonym">Mytilus polymorpha</name>
    <dbReference type="NCBI Taxonomy" id="45954"/>
    <lineage>
        <taxon>Eukaryota</taxon>
        <taxon>Metazoa</taxon>
        <taxon>Spiralia</taxon>
        <taxon>Lophotrochozoa</taxon>
        <taxon>Mollusca</taxon>
        <taxon>Bivalvia</taxon>
        <taxon>Autobranchia</taxon>
        <taxon>Heteroconchia</taxon>
        <taxon>Euheterodonta</taxon>
        <taxon>Imparidentia</taxon>
        <taxon>Neoheterodontei</taxon>
        <taxon>Myida</taxon>
        <taxon>Dreissenoidea</taxon>
        <taxon>Dreissenidae</taxon>
        <taxon>Dreissena</taxon>
    </lineage>
</organism>
<dbReference type="EMBL" id="JAIWYP010000015">
    <property type="protein sequence ID" value="KAH3701628.1"/>
    <property type="molecule type" value="Genomic_DNA"/>
</dbReference>
<gene>
    <name evidence="1" type="ORF">DPMN_076618</name>
</gene>
<keyword evidence="2" id="KW-1185">Reference proteome</keyword>
<dbReference type="Proteomes" id="UP000828390">
    <property type="component" value="Unassembled WGS sequence"/>
</dbReference>
<reference evidence="1" key="2">
    <citation type="submission" date="2020-11" db="EMBL/GenBank/DDBJ databases">
        <authorList>
            <person name="McCartney M.A."/>
            <person name="Auch B."/>
            <person name="Kono T."/>
            <person name="Mallez S."/>
            <person name="Becker A."/>
            <person name="Gohl D.M."/>
            <person name="Silverstein K.A.T."/>
            <person name="Koren S."/>
            <person name="Bechman K.B."/>
            <person name="Herman A."/>
            <person name="Abrahante J.E."/>
            <person name="Garbe J."/>
        </authorList>
    </citation>
    <scope>NUCLEOTIDE SEQUENCE</scope>
    <source>
        <strain evidence="1">Duluth1</strain>
        <tissue evidence="1">Whole animal</tissue>
    </source>
</reference>
<proteinExistence type="predicted"/>
<sequence length="106" mass="11555">MCQVPPSEVAMIMNGSGKGVIRFINFSNKQLVKGMVIKLRQTCSGITCHDEDLYITVGTALYKYTLSGKLVSTVYEDTSGGSKLQRCVVSPTGDKLYIINNSPNCK</sequence>
<accession>A0A9D4BNI4</accession>
<dbReference type="SUPFAM" id="SSF63825">
    <property type="entry name" value="YWTD domain"/>
    <property type="match status" value="1"/>
</dbReference>
<evidence type="ECO:0000313" key="1">
    <source>
        <dbReference type="EMBL" id="KAH3701628.1"/>
    </source>
</evidence>
<dbReference type="AlphaFoldDB" id="A0A9D4BNI4"/>
<protein>
    <submittedName>
        <fullName evidence="1">Uncharacterized protein</fullName>
    </submittedName>
</protein>
<comment type="caution">
    <text evidence="1">The sequence shown here is derived from an EMBL/GenBank/DDBJ whole genome shotgun (WGS) entry which is preliminary data.</text>
</comment>
<evidence type="ECO:0000313" key="2">
    <source>
        <dbReference type="Proteomes" id="UP000828390"/>
    </source>
</evidence>
<name>A0A9D4BNI4_DREPO</name>